<evidence type="ECO:0000313" key="3">
    <source>
        <dbReference type="Proteomes" id="UP001057998"/>
    </source>
</evidence>
<evidence type="ECO:0000256" key="1">
    <source>
        <dbReference type="SAM" id="MobiDB-lite"/>
    </source>
</evidence>
<protein>
    <submittedName>
        <fullName evidence="2">Uncharacterized protein</fullName>
    </submittedName>
</protein>
<dbReference type="EMBL" id="CP101508">
    <property type="protein sequence ID" value="UTV27269.1"/>
    <property type="molecule type" value="Genomic_DNA"/>
</dbReference>
<evidence type="ECO:0000313" key="2">
    <source>
        <dbReference type="EMBL" id="UTV27269.1"/>
    </source>
</evidence>
<gene>
    <name evidence="2" type="ORF">NNL38_13175</name>
</gene>
<accession>A0ABY5GDS3</accession>
<feature type="compositionally biased region" description="Polar residues" evidence="1">
    <location>
        <begin position="1"/>
        <end position="21"/>
    </location>
</feature>
<feature type="region of interest" description="Disordered" evidence="1">
    <location>
        <begin position="1"/>
        <end position="87"/>
    </location>
</feature>
<reference evidence="2" key="1">
    <citation type="submission" date="2022-07" db="EMBL/GenBank/DDBJ databases">
        <title>Genome sequencing of Photobacterium atrarenae GJH2-4.</title>
        <authorList>
            <person name="Park S.-J."/>
        </authorList>
    </citation>
    <scope>NUCLEOTIDE SEQUENCE</scope>
    <source>
        <strain evidence="2">GJH2-4</strain>
    </source>
</reference>
<keyword evidence="3" id="KW-1185">Reference proteome</keyword>
<name>A0ABY5GDS3_9GAMM</name>
<dbReference type="RefSeq" id="WP_255388483.1">
    <property type="nucleotide sequence ID" value="NZ_CP101508.1"/>
</dbReference>
<organism evidence="2 3">
    <name type="scientific">Photobacterium atrarenae</name>
    <dbReference type="NCBI Taxonomy" id="865757"/>
    <lineage>
        <taxon>Bacteria</taxon>
        <taxon>Pseudomonadati</taxon>
        <taxon>Pseudomonadota</taxon>
        <taxon>Gammaproteobacteria</taxon>
        <taxon>Vibrionales</taxon>
        <taxon>Vibrionaceae</taxon>
        <taxon>Photobacterium</taxon>
    </lineage>
</organism>
<sequence length="87" mass="10265">MKSVNRSTKINFIFSNPSKNPARNLDKSHLSRLFQRPKRTKKSGYRLPKITATRKNKSHPTTAKNQDLKSHLQQYKQELQPNQQNKY</sequence>
<dbReference type="Proteomes" id="UP001057998">
    <property type="component" value="Chromosome 1"/>
</dbReference>
<proteinExistence type="predicted"/>
<feature type="compositionally biased region" description="Basic residues" evidence="1">
    <location>
        <begin position="35"/>
        <end position="44"/>
    </location>
</feature>
<feature type="compositionally biased region" description="Polar residues" evidence="1">
    <location>
        <begin position="59"/>
        <end position="87"/>
    </location>
</feature>